<organism evidence="1">
    <name type="scientific">Salix viminalis</name>
    <name type="common">Common osier</name>
    <name type="synonym">Basket willow</name>
    <dbReference type="NCBI Taxonomy" id="40686"/>
    <lineage>
        <taxon>Eukaryota</taxon>
        <taxon>Viridiplantae</taxon>
        <taxon>Streptophyta</taxon>
        <taxon>Embryophyta</taxon>
        <taxon>Tracheophyta</taxon>
        <taxon>Spermatophyta</taxon>
        <taxon>Magnoliopsida</taxon>
        <taxon>eudicotyledons</taxon>
        <taxon>Gunneridae</taxon>
        <taxon>Pentapetalae</taxon>
        <taxon>rosids</taxon>
        <taxon>fabids</taxon>
        <taxon>Malpighiales</taxon>
        <taxon>Salicaceae</taxon>
        <taxon>Saliceae</taxon>
        <taxon>Salix</taxon>
    </lineage>
</organism>
<sequence>MAWLWNSMMPEVCGPHMFLTTTKDIWESVRQTYSKVKDVALIYEIKTRLSMTKQGTLMLIRAEEGRRIVMLDVPNIEGFAMMITNSKNPSDAINAAEMMKNEGKLTSKDDQFCN</sequence>
<dbReference type="AlphaFoldDB" id="A0A6N2LDD4"/>
<reference evidence="1" key="1">
    <citation type="submission" date="2019-03" db="EMBL/GenBank/DDBJ databases">
        <authorList>
            <person name="Mank J."/>
            <person name="Almeida P."/>
        </authorList>
    </citation>
    <scope>NUCLEOTIDE SEQUENCE</scope>
    <source>
        <strain evidence="1">78183</strain>
    </source>
</reference>
<name>A0A6N2LDD4_SALVM</name>
<evidence type="ECO:0000313" key="1">
    <source>
        <dbReference type="EMBL" id="VFU39181.1"/>
    </source>
</evidence>
<gene>
    <name evidence="1" type="ORF">SVIM_LOCUS216692</name>
</gene>
<accession>A0A6N2LDD4</accession>
<proteinExistence type="predicted"/>
<protein>
    <submittedName>
        <fullName evidence="1">Uncharacterized protein</fullName>
    </submittedName>
</protein>
<dbReference type="EMBL" id="CAADRP010001502">
    <property type="protein sequence ID" value="VFU39181.1"/>
    <property type="molecule type" value="Genomic_DNA"/>
</dbReference>